<organism evidence="2 3">
    <name type="scientific">Nocardia tengchongensis</name>
    <dbReference type="NCBI Taxonomy" id="2055889"/>
    <lineage>
        <taxon>Bacteria</taxon>
        <taxon>Bacillati</taxon>
        <taxon>Actinomycetota</taxon>
        <taxon>Actinomycetes</taxon>
        <taxon>Mycobacteriales</taxon>
        <taxon>Nocardiaceae</taxon>
        <taxon>Nocardia</taxon>
    </lineage>
</organism>
<evidence type="ECO:0000313" key="3">
    <source>
        <dbReference type="Proteomes" id="UP000683310"/>
    </source>
</evidence>
<keyword evidence="1" id="KW-0812">Transmembrane</keyword>
<feature type="transmembrane region" description="Helical" evidence="1">
    <location>
        <begin position="57"/>
        <end position="76"/>
    </location>
</feature>
<proteinExistence type="predicted"/>
<name>A0ABX8CHT8_9NOCA</name>
<keyword evidence="1" id="KW-0472">Membrane</keyword>
<dbReference type="RefSeq" id="WP_213555564.1">
    <property type="nucleotide sequence ID" value="NZ_JBHZDI010000038.1"/>
</dbReference>
<keyword evidence="3" id="KW-1185">Reference proteome</keyword>
<reference evidence="2 3" key="1">
    <citation type="submission" date="2021-04" db="EMBL/GenBank/DDBJ databases">
        <title>Nocardia tengchongensis.</title>
        <authorList>
            <person name="Zhuang k."/>
            <person name="Ran Y."/>
            <person name="Li W."/>
        </authorList>
    </citation>
    <scope>NUCLEOTIDE SEQUENCE [LARGE SCALE GENOMIC DNA]</scope>
    <source>
        <strain evidence="2 3">CFH S0057</strain>
    </source>
</reference>
<keyword evidence="1" id="KW-1133">Transmembrane helix</keyword>
<sequence>MSDRLVHLAEVISLPRVCSRPPLDSLEYVHQVAERRRIDRRAVKLTVRAWDPFRQFIFHYLLFPVTSWAMLVAVSFRLASLDHSRNEGYVRLRPSGMHSMHNRAP</sequence>
<evidence type="ECO:0000256" key="1">
    <source>
        <dbReference type="SAM" id="Phobius"/>
    </source>
</evidence>
<protein>
    <submittedName>
        <fullName evidence="2">Uncharacterized protein</fullName>
    </submittedName>
</protein>
<accession>A0ABX8CHT8</accession>
<gene>
    <name evidence="2" type="ORF">KHQ06_24545</name>
</gene>
<dbReference type="EMBL" id="CP074371">
    <property type="protein sequence ID" value="QVI19532.1"/>
    <property type="molecule type" value="Genomic_DNA"/>
</dbReference>
<evidence type="ECO:0000313" key="2">
    <source>
        <dbReference type="EMBL" id="QVI19532.1"/>
    </source>
</evidence>
<dbReference type="Proteomes" id="UP000683310">
    <property type="component" value="Chromosome"/>
</dbReference>